<sequence length="127" mass="14288">MVGKGSVKCSKCGIISKEDYSLTFHRFPLPSKYGSLKAKVWAKFCFPDGDWTSDESLEKLNAQHRMLCGHHFDDSSFTSSDRKRLNKFAIPSGAQSLLSQLRDEQYSPSRASHDIQEPSSLKSILMV</sequence>
<dbReference type="GO" id="GO:0008270">
    <property type="term" value="F:zinc ion binding"/>
    <property type="evidence" value="ECO:0007669"/>
    <property type="project" value="UniProtKB-KW"/>
</dbReference>
<dbReference type="EMBL" id="CALOZG010000040">
    <property type="protein sequence ID" value="CAH4034461.1"/>
    <property type="molecule type" value="Genomic_DNA"/>
</dbReference>
<dbReference type="InterPro" id="IPR006612">
    <property type="entry name" value="THAP_Znf"/>
</dbReference>
<feature type="domain" description="THAP-type" evidence="6">
    <location>
        <begin position="1"/>
        <end position="94"/>
    </location>
</feature>
<evidence type="ECO:0000256" key="3">
    <source>
        <dbReference type="ARBA" id="ARBA00022833"/>
    </source>
</evidence>
<keyword evidence="3" id="KW-0862">Zinc</keyword>
<evidence type="ECO:0000256" key="2">
    <source>
        <dbReference type="ARBA" id="ARBA00022771"/>
    </source>
</evidence>
<dbReference type="SUPFAM" id="SSF57716">
    <property type="entry name" value="Glucocorticoid receptor-like (DNA-binding domain)"/>
    <property type="match status" value="1"/>
</dbReference>
<evidence type="ECO:0000313" key="8">
    <source>
        <dbReference type="Proteomes" id="UP001152562"/>
    </source>
</evidence>
<gene>
    <name evidence="7" type="ORF">PIBRA_LOCUS10644</name>
</gene>
<evidence type="ECO:0000256" key="5">
    <source>
        <dbReference type="PROSITE-ProRule" id="PRU00309"/>
    </source>
</evidence>
<dbReference type="SMART" id="SM00980">
    <property type="entry name" value="THAP"/>
    <property type="match status" value="1"/>
</dbReference>
<dbReference type="Proteomes" id="UP001152562">
    <property type="component" value="Unassembled WGS sequence"/>
</dbReference>
<proteinExistence type="predicted"/>
<keyword evidence="1" id="KW-0479">Metal-binding</keyword>
<protein>
    <recommendedName>
        <fullName evidence="6">THAP-type domain-containing protein</fullName>
    </recommendedName>
</protein>
<keyword evidence="8" id="KW-1185">Reference proteome</keyword>
<evidence type="ECO:0000256" key="1">
    <source>
        <dbReference type="ARBA" id="ARBA00022723"/>
    </source>
</evidence>
<organism evidence="7 8">
    <name type="scientific">Pieris brassicae</name>
    <name type="common">White butterfly</name>
    <name type="synonym">Large white butterfly</name>
    <dbReference type="NCBI Taxonomy" id="7116"/>
    <lineage>
        <taxon>Eukaryota</taxon>
        <taxon>Metazoa</taxon>
        <taxon>Ecdysozoa</taxon>
        <taxon>Arthropoda</taxon>
        <taxon>Hexapoda</taxon>
        <taxon>Insecta</taxon>
        <taxon>Pterygota</taxon>
        <taxon>Neoptera</taxon>
        <taxon>Endopterygota</taxon>
        <taxon>Lepidoptera</taxon>
        <taxon>Glossata</taxon>
        <taxon>Ditrysia</taxon>
        <taxon>Papilionoidea</taxon>
        <taxon>Pieridae</taxon>
        <taxon>Pierinae</taxon>
        <taxon>Pieris</taxon>
    </lineage>
</organism>
<dbReference type="Pfam" id="PF05485">
    <property type="entry name" value="THAP"/>
    <property type="match status" value="1"/>
</dbReference>
<dbReference type="AlphaFoldDB" id="A0A9P0XFL7"/>
<comment type="caution">
    <text evidence="7">The sequence shown here is derived from an EMBL/GenBank/DDBJ whole genome shotgun (WGS) entry which is preliminary data.</text>
</comment>
<dbReference type="GO" id="GO:0003677">
    <property type="term" value="F:DNA binding"/>
    <property type="evidence" value="ECO:0007669"/>
    <property type="project" value="UniProtKB-UniRule"/>
</dbReference>
<dbReference type="PROSITE" id="PS50950">
    <property type="entry name" value="ZF_THAP"/>
    <property type="match status" value="1"/>
</dbReference>
<evidence type="ECO:0000313" key="7">
    <source>
        <dbReference type="EMBL" id="CAH4034461.1"/>
    </source>
</evidence>
<name>A0A9P0XFL7_PIEBR</name>
<evidence type="ECO:0000256" key="4">
    <source>
        <dbReference type="ARBA" id="ARBA00023125"/>
    </source>
</evidence>
<keyword evidence="2 5" id="KW-0863">Zinc-finger</keyword>
<evidence type="ECO:0000259" key="6">
    <source>
        <dbReference type="PROSITE" id="PS50950"/>
    </source>
</evidence>
<keyword evidence="4 5" id="KW-0238">DNA-binding</keyword>
<accession>A0A9P0XFL7</accession>
<reference evidence="7" key="1">
    <citation type="submission" date="2022-05" db="EMBL/GenBank/DDBJ databases">
        <authorList>
            <person name="Okamura Y."/>
        </authorList>
    </citation>
    <scope>NUCLEOTIDE SEQUENCE</scope>
</reference>